<evidence type="ECO:0000313" key="9">
    <source>
        <dbReference type="EMBL" id="GLK53091.1"/>
    </source>
</evidence>
<comment type="subunit">
    <text evidence="2">Monomer.</text>
</comment>
<reference evidence="9" key="1">
    <citation type="journal article" date="2014" name="Int. J. Syst. Evol. Microbiol.">
        <title>Complete genome sequence of Corynebacterium casei LMG S-19264T (=DSM 44701T), isolated from a smear-ripened cheese.</title>
        <authorList>
            <consortium name="US DOE Joint Genome Institute (JGI-PGF)"/>
            <person name="Walter F."/>
            <person name="Albersmeier A."/>
            <person name="Kalinowski J."/>
            <person name="Ruckert C."/>
        </authorList>
    </citation>
    <scope>NUCLEOTIDE SEQUENCE</scope>
    <source>
        <strain evidence="9">VKM B-1513</strain>
    </source>
</reference>
<dbReference type="AlphaFoldDB" id="A0A9W6IQ68"/>
<comment type="catalytic activity">
    <reaction evidence="6">
        <text>DNA(n) + a 2'-deoxyribonucleoside 5'-triphosphate = DNA(n+1) + diphosphate</text>
        <dbReference type="Rhea" id="RHEA:22508"/>
        <dbReference type="Rhea" id="RHEA-COMP:17339"/>
        <dbReference type="Rhea" id="RHEA-COMP:17340"/>
        <dbReference type="ChEBI" id="CHEBI:33019"/>
        <dbReference type="ChEBI" id="CHEBI:61560"/>
        <dbReference type="ChEBI" id="CHEBI:173112"/>
        <dbReference type="EC" id="2.7.7.7"/>
    </reaction>
</comment>
<dbReference type="PANTHER" id="PTHR35369">
    <property type="entry name" value="BLR3025 PROTEIN-RELATED"/>
    <property type="match status" value="1"/>
</dbReference>
<sequence>MRRHVCVWFPDWPLDRLRRSRAGSVPALPVSGATPDDQAGDTPFVLTEAGRNGLRVVAANDAARSAGVEPGLRFADARTRAPELAAEPVDRAADARALEKLALWMECWSPAVAVAGGDSILIDMTGGAHLFGGEDAMLDHMEARLKRAGLPARLGLAPTPGAAWALAHEVSGGRAGRRVDEAGLKPGLAGLPMAGLRLSDASLTLLRRFGLTRIGQLYGIDRKALARRFHSVSAADAVLTRLDQALGLRPEPLDPLRAPPDHAVRLPCPEPLLHPDGIRAGLARLAPALCERLEAHGEGARRFRLAIFRSDQSVAAVTAGAARPIHDPAHLLTLFRDRLDGLDPGFGVELMELEAARTGPVTPQARPLDAVLAGDGPDTAGLAVLADRITARLGDRVVKILQPVESHLPERGEALAVYDGELPDWQSATPPGPAPRPLRLFERPESLEVIAEIPDGPPMRFVWRRIVHRVRRADGPERIAPEWWRAGASGPGGRRARDYYRVEDEEGRRYWIFREGLYGDGRGGPPAWFIHGLFA</sequence>
<comment type="caution">
    <text evidence="9">The sequence shown here is derived from an EMBL/GenBank/DDBJ whole genome shotgun (WGS) entry which is preliminary data.</text>
</comment>
<dbReference type="InterPro" id="IPR050356">
    <property type="entry name" value="SulA_CellDiv_inhibitor"/>
</dbReference>
<dbReference type="Pfam" id="PF00817">
    <property type="entry name" value="IMS"/>
    <property type="match status" value="1"/>
</dbReference>
<feature type="domain" description="DNA polymerase Y-family little finger" evidence="8">
    <location>
        <begin position="269"/>
        <end position="354"/>
    </location>
</feature>
<dbReference type="EC" id="2.7.7.7" evidence="3"/>
<dbReference type="Proteomes" id="UP001143486">
    <property type="component" value="Unassembled WGS sequence"/>
</dbReference>
<dbReference type="EMBL" id="BSFE01000008">
    <property type="protein sequence ID" value="GLK53091.1"/>
    <property type="molecule type" value="Genomic_DNA"/>
</dbReference>
<evidence type="ECO:0000259" key="8">
    <source>
        <dbReference type="Pfam" id="PF11799"/>
    </source>
</evidence>
<comment type="function">
    <text evidence="5">Poorly processive, error-prone DNA polymerase involved in untargeted mutagenesis. Copies undamaged DNA at stalled replication forks, which arise in vivo from mismatched or misaligned primer ends. These misaligned primers can be extended by PolIV. Exhibits no 3'-5' exonuclease (proofreading) activity. May be involved in translesional synthesis, in conjunction with the beta clamp from PolIII.</text>
</comment>
<dbReference type="InterPro" id="IPR043502">
    <property type="entry name" value="DNA/RNA_pol_sf"/>
</dbReference>
<dbReference type="SUPFAM" id="SSF56672">
    <property type="entry name" value="DNA/RNA polymerases"/>
    <property type="match status" value="1"/>
</dbReference>
<comment type="similarity">
    <text evidence="1">Belongs to the DNA polymerase type-Y family.</text>
</comment>
<dbReference type="GO" id="GO:0006281">
    <property type="term" value="P:DNA repair"/>
    <property type="evidence" value="ECO:0007669"/>
    <property type="project" value="InterPro"/>
</dbReference>
<dbReference type="Gene3D" id="3.40.1170.60">
    <property type="match status" value="1"/>
</dbReference>
<gene>
    <name evidence="9" type="primary">imuB</name>
    <name evidence="9" type="ORF">GCM10017621_25990</name>
</gene>
<dbReference type="Gene3D" id="3.30.70.270">
    <property type="match status" value="1"/>
</dbReference>
<evidence type="ECO:0000256" key="4">
    <source>
        <dbReference type="ARBA" id="ARBA00022763"/>
    </source>
</evidence>
<evidence type="ECO:0000256" key="3">
    <source>
        <dbReference type="ARBA" id="ARBA00012417"/>
    </source>
</evidence>
<dbReference type="GO" id="GO:0003684">
    <property type="term" value="F:damaged DNA binding"/>
    <property type="evidence" value="ECO:0007669"/>
    <property type="project" value="InterPro"/>
</dbReference>
<keyword evidence="4" id="KW-0227">DNA damage</keyword>
<dbReference type="Pfam" id="PF11799">
    <property type="entry name" value="IMS_C"/>
    <property type="match status" value="1"/>
</dbReference>
<keyword evidence="10" id="KW-1185">Reference proteome</keyword>
<dbReference type="InterPro" id="IPR043128">
    <property type="entry name" value="Rev_trsase/Diguanyl_cyclase"/>
</dbReference>
<evidence type="ECO:0000256" key="1">
    <source>
        <dbReference type="ARBA" id="ARBA00010945"/>
    </source>
</evidence>
<feature type="domain" description="UmuC" evidence="7">
    <location>
        <begin position="42"/>
        <end position="165"/>
    </location>
</feature>
<dbReference type="PANTHER" id="PTHR35369:SF2">
    <property type="entry name" value="BLR3025 PROTEIN"/>
    <property type="match status" value="1"/>
</dbReference>
<name>A0A9W6IQ68_9PROT</name>
<evidence type="ECO:0000256" key="2">
    <source>
        <dbReference type="ARBA" id="ARBA00011245"/>
    </source>
</evidence>
<proteinExistence type="inferred from homology"/>
<reference evidence="9" key="2">
    <citation type="submission" date="2023-01" db="EMBL/GenBank/DDBJ databases">
        <authorList>
            <person name="Sun Q."/>
            <person name="Evtushenko L."/>
        </authorList>
    </citation>
    <scope>NUCLEOTIDE SEQUENCE</scope>
    <source>
        <strain evidence="9">VKM B-1513</strain>
    </source>
</reference>
<evidence type="ECO:0000313" key="10">
    <source>
        <dbReference type="Proteomes" id="UP001143486"/>
    </source>
</evidence>
<dbReference type="InterPro" id="IPR017961">
    <property type="entry name" value="DNA_pol_Y-fam_little_finger"/>
</dbReference>
<dbReference type="RefSeq" id="WP_271187451.1">
    <property type="nucleotide sequence ID" value="NZ_BSFE01000008.1"/>
</dbReference>
<accession>A0A9W6IQ68</accession>
<organism evidence="9 10">
    <name type="scientific">Maricaulis virginensis</name>
    <dbReference type="NCBI Taxonomy" id="144022"/>
    <lineage>
        <taxon>Bacteria</taxon>
        <taxon>Pseudomonadati</taxon>
        <taxon>Pseudomonadota</taxon>
        <taxon>Alphaproteobacteria</taxon>
        <taxon>Maricaulales</taxon>
        <taxon>Maricaulaceae</taxon>
        <taxon>Maricaulis</taxon>
    </lineage>
</organism>
<dbReference type="InterPro" id="IPR001126">
    <property type="entry name" value="UmuC"/>
</dbReference>
<evidence type="ECO:0000256" key="5">
    <source>
        <dbReference type="ARBA" id="ARBA00025589"/>
    </source>
</evidence>
<evidence type="ECO:0000256" key="6">
    <source>
        <dbReference type="ARBA" id="ARBA00049244"/>
    </source>
</evidence>
<dbReference type="CDD" id="cd03468">
    <property type="entry name" value="PolY_like"/>
    <property type="match status" value="1"/>
</dbReference>
<protein>
    <recommendedName>
        <fullName evidence="3">DNA-directed DNA polymerase</fullName>
        <ecNumber evidence="3">2.7.7.7</ecNumber>
    </recommendedName>
</protein>
<evidence type="ECO:0000259" key="7">
    <source>
        <dbReference type="Pfam" id="PF00817"/>
    </source>
</evidence>